<reference evidence="2" key="2">
    <citation type="submission" date="2023-04" db="EMBL/GenBank/DDBJ databases">
        <authorList>
            <person name="Bu L."/>
            <person name="Lu L."/>
            <person name="Laidemitt M.R."/>
            <person name="Zhang S.M."/>
            <person name="Mutuku M."/>
            <person name="Mkoji G."/>
            <person name="Steinauer M."/>
            <person name="Loker E.S."/>
        </authorList>
    </citation>
    <scope>NUCLEOTIDE SEQUENCE</scope>
    <source>
        <strain evidence="2">KasaAsao</strain>
        <tissue evidence="2">Whole Snail</tissue>
    </source>
</reference>
<comment type="caution">
    <text evidence="2">The sequence shown here is derived from an EMBL/GenBank/DDBJ whole genome shotgun (WGS) entry which is preliminary data.</text>
</comment>
<name>A0AAD8F0C7_BIOPF</name>
<accession>A0AAD8F0C7</accession>
<feature type="compositionally biased region" description="Basic and acidic residues" evidence="1">
    <location>
        <begin position="9"/>
        <end position="18"/>
    </location>
</feature>
<feature type="compositionally biased region" description="Polar residues" evidence="1">
    <location>
        <begin position="30"/>
        <end position="43"/>
    </location>
</feature>
<proteinExistence type="predicted"/>
<dbReference type="EMBL" id="JASAOG010000176">
    <property type="protein sequence ID" value="KAK0045711.1"/>
    <property type="molecule type" value="Genomic_DNA"/>
</dbReference>
<feature type="compositionally biased region" description="Basic and acidic residues" evidence="1">
    <location>
        <begin position="64"/>
        <end position="85"/>
    </location>
</feature>
<protein>
    <submittedName>
        <fullName evidence="2">Uncharacterized protein</fullName>
    </submittedName>
</protein>
<feature type="region of interest" description="Disordered" evidence="1">
    <location>
        <begin position="1"/>
        <end position="85"/>
    </location>
</feature>
<feature type="compositionally biased region" description="Low complexity" evidence="1">
    <location>
        <begin position="20"/>
        <end position="29"/>
    </location>
</feature>
<evidence type="ECO:0000313" key="2">
    <source>
        <dbReference type="EMBL" id="KAK0045711.1"/>
    </source>
</evidence>
<sequence length="85" mass="9884">MKGADDDENGIRLEKEHVITTTETQTEQQKMQSVSDQKQNWKLNSHIGRRTTNMGLVGGKRGRGGKDERRRRGDEMKEKEEIEER</sequence>
<evidence type="ECO:0000313" key="3">
    <source>
        <dbReference type="Proteomes" id="UP001233172"/>
    </source>
</evidence>
<gene>
    <name evidence="2" type="ORF">Bpfe_024834</name>
</gene>
<dbReference type="Proteomes" id="UP001233172">
    <property type="component" value="Unassembled WGS sequence"/>
</dbReference>
<keyword evidence="3" id="KW-1185">Reference proteome</keyword>
<evidence type="ECO:0000256" key="1">
    <source>
        <dbReference type="SAM" id="MobiDB-lite"/>
    </source>
</evidence>
<reference evidence="2" key="1">
    <citation type="journal article" date="2023" name="PLoS Negl. Trop. Dis.">
        <title>A genome sequence for Biomphalaria pfeifferi, the major vector snail for the human-infecting parasite Schistosoma mansoni.</title>
        <authorList>
            <person name="Bu L."/>
            <person name="Lu L."/>
            <person name="Laidemitt M.R."/>
            <person name="Zhang S.M."/>
            <person name="Mutuku M."/>
            <person name="Mkoji G."/>
            <person name="Steinauer M."/>
            <person name="Loker E.S."/>
        </authorList>
    </citation>
    <scope>NUCLEOTIDE SEQUENCE</scope>
    <source>
        <strain evidence="2">KasaAsao</strain>
    </source>
</reference>
<dbReference type="AlphaFoldDB" id="A0AAD8F0C7"/>
<organism evidence="2 3">
    <name type="scientific">Biomphalaria pfeifferi</name>
    <name type="common">Bloodfluke planorb</name>
    <name type="synonym">Freshwater snail</name>
    <dbReference type="NCBI Taxonomy" id="112525"/>
    <lineage>
        <taxon>Eukaryota</taxon>
        <taxon>Metazoa</taxon>
        <taxon>Spiralia</taxon>
        <taxon>Lophotrochozoa</taxon>
        <taxon>Mollusca</taxon>
        <taxon>Gastropoda</taxon>
        <taxon>Heterobranchia</taxon>
        <taxon>Euthyneura</taxon>
        <taxon>Panpulmonata</taxon>
        <taxon>Hygrophila</taxon>
        <taxon>Lymnaeoidea</taxon>
        <taxon>Planorbidae</taxon>
        <taxon>Biomphalaria</taxon>
    </lineage>
</organism>